<dbReference type="GO" id="GO:0003677">
    <property type="term" value="F:DNA binding"/>
    <property type="evidence" value="ECO:0007669"/>
    <property type="project" value="UniProtKB-KW"/>
</dbReference>
<dbReference type="PROSITE" id="PS01117">
    <property type="entry name" value="HTH_MARR_1"/>
    <property type="match status" value="1"/>
</dbReference>
<dbReference type="PRINTS" id="PR00598">
    <property type="entry name" value="HTHMARR"/>
</dbReference>
<dbReference type="KEGG" id="pbj:VN24_18135"/>
<gene>
    <name evidence="5" type="ORF">VN24_18135</name>
</gene>
<dbReference type="HOGENOM" id="CLU_083287_27_4_9"/>
<protein>
    <recommendedName>
        <fullName evidence="4">HTH marR-type domain-containing protein</fullName>
    </recommendedName>
</protein>
<evidence type="ECO:0000313" key="5">
    <source>
        <dbReference type="EMBL" id="AJY76126.1"/>
    </source>
</evidence>
<dbReference type="PROSITE" id="PS50995">
    <property type="entry name" value="HTH_MARR_2"/>
    <property type="match status" value="1"/>
</dbReference>
<dbReference type="Gene3D" id="1.10.10.10">
    <property type="entry name" value="Winged helix-like DNA-binding domain superfamily/Winged helix DNA-binding domain"/>
    <property type="match status" value="1"/>
</dbReference>
<keyword evidence="6" id="KW-1185">Reference proteome</keyword>
<keyword evidence="3" id="KW-0804">Transcription</keyword>
<dbReference type="InterPro" id="IPR023187">
    <property type="entry name" value="Tscrpt_reg_MarR-type_CS"/>
</dbReference>
<reference evidence="6" key="2">
    <citation type="submission" date="2015-03" db="EMBL/GenBank/DDBJ databases">
        <title>Genome sequence of Paenibacillus beijingensis strain DSM 24997T.</title>
        <authorList>
            <person name="Kwak Y."/>
            <person name="Shin J.-H."/>
        </authorList>
    </citation>
    <scope>NUCLEOTIDE SEQUENCE [LARGE SCALE GENOMIC DNA]</scope>
    <source>
        <strain evidence="6">DSM 24997</strain>
    </source>
</reference>
<dbReference type="Proteomes" id="UP000032633">
    <property type="component" value="Chromosome"/>
</dbReference>
<name>A0A0D5NLK6_9BACL</name>
<dbReference type="AlphaFoldDB" id="A0A0D5NLK6"/>
<dbReference type="STRING" id="1126833.VN24_18135"/>
<dbReference type="InterPro" id="IPR000835">
    <property type="entry name" value="HTH_MarR-typ"/>
</dbReference>
<dbReference type="GO" id="GO:0003700">
    <property type="term" value="F:DNA-binding transcription factor activity"/>
    <property type="evidence" value="ECO:0007669"/>
    <property type="project" value="InterPro"/>
</dbReference>
<evidence type="ECO:0000256" key="1">
    <source>
        <dbReference type="ARBA" id="ARBA00023015"/>
    </source>
</evidence>
<evidence type="ECO:0000313" key="6">
    <source>
        <dbReference type="Proteomes" id="UP000032633"/>
    </source>
</evidence>
<evidence type="ECO:0000256" key="3">
    <source>
        <dbReference type="ARBA" id="ARBA00023163"/>
    </source>
</evidence>
<evidence type="ECO:0000259" key="4">
    <source>
        <dbReference type="PROSITE" id="PS50995"/>
    </source>
</evidence>
<feature type="domain" description="HTH marR-type" evidence="4">
    <location>
        <begin position="8"/>
        <end position="143"/>
    </location>
</feature>
<accession>A0A0D5NLK6</accession>
<proteinExistence type="predicted"/>
<dbReference type="SUPFAM" id="SSF46785">
    <property type="entry name" value="Winged helix' DNA-binding domain"/>
    <property type="match status" value="1"/>
</dbReference>
<dbReference type="PANTHER" id="PTHR42756">
    <property type="entry name" value="TRANSCRIPTIONAL REGULATOR, MARR"/>
    <property type="match status" value="1"/>
</dbReference>
<dbReference type="InterPro" id="IPR036390">
    <property type="entry name" value="WH_DNA-bd_sf"/>
</dbReference>
<sequence>MEETKEDTSELMKELDDRFRQVRRLINLEWNRDNIHGLGITHGRILMMLAEEGPQKASAMAEAMKITSGAVTGLADRLVELGFISRERGEADRRVVLLEITEEGRKLISNLEEIKHSIMKRLFSGMSEQEMRNMLRYCNIMIDNFEREA</sequence>
<dbReference type="PATRIC" id="fig|1126833.4.peg.3989"/>
<dbReference type="OrthoDB" id="166070at2"/>
<reference evidence="5 6" key="1">
    <citation type="journal article" date="2015" name="J. Biotechnol.">
        <title>Complete genome sequence of Paenibacillus beijingensis 7188(T) (=DSM 24997(T)), a novel rhizobacterium from jujube garden soil.</title>
        <authorList>
            <person name="Kwak Y."/>
            <person name="Shin J.H."/>
        </authorList>
    </citation>
    <scope>NUCLEOTIDE SEQUENCE [LARGE SCALE GENOMIC DNA]</scope>
    <source>
        <strain evidence="5 6">DSM 24997</strain>
    </source>
</reference>
<dbReference type="SMART" id="SM00347">
    <property type="entry name" value="HTH_MARR"/>
    <property type="match status" value="1"/>
</dbReference>
<evidence type="ECO:0000256" key="2">
    <source>
        <dbReference type="ARBA" id="ARBA00023125"/>
    </source>
</evidence>
<dbReference type="EMBL" id="CP011058">
    <property type="protein sequence ID" value="AJY76126.1"/>
    <property type="molecule type" value="Genomic_DNA"/>
</dbReference>
<dbReference type="Pfam" id="PF01047">
    <property type="entry name" value="MarR"/>
    <property type="match status" value="1"/>
</dbReference>
<keyword evidence="1" id="KW-0805">Transcription regulation</keyword>
<dbReference type="PANTHER" id="PTHR42756:SF1">
    <property type="entry name" value="TRANSCRIPTIONAL REPRESSOR OF EMRAB OPERON"/>
    <property type="match status" value="1"/>
</dbReference>
<keyword evidence="2" id="KW-0238">DNA-binding</keyword>
<dbReference type="InterPro" id="IPR036388">
    <property type="entry name" value="WH-like_DNA-bd_sf"/>
</dbReference>
<dbReference type="RefSeq" id="WP_045671554.1">
    <property type="nucleotide sequence ID" value="NZ_CP011058.1"/>
</dbReference>
<organism evidence="5 6">
    <name type="scientific">Paenibacillus beijingensis</name>
    <dbReference type="NCBI Taxonomy" id="1126833"/>
    <lineage>
        <taxon>Bacteria</taxon>
        <taxon>Bacillati</taxon>
        <taxon>Bacillota</taxon>
        <taxon>Bacilli</taxon>
        <taxon>Bacillales</taxon>
        <taxon>Paenibacillaceae</taxon>
        <taxon>Paenibacillus</taxon>
    </lineage>
</organism>